<dbReference type="RefSeq" id="XP_023656367.1">
    <property type="nucleotide sequence ID" value="XM_023800599.2"/>
</dbReference>
<dbReference type="GeneID" id="111838043"/>
<evidence type="ECO:0000256" key="6">
    <source>
        <dbReference type="ARBA" id="ARBA00023136"/>
    </source>
</evidence>
<dbReference type="GeneTree" id="ENSGT01030000234579"/>
<dbReference type="AlphaFoldDB" id="A0A3B3SUV4"/>
<keyword evidence="4" id="KW-0735">Signal-anchor</keyword>
<dbReference type="InterPro" id="IPR038702">
    <property type="entry name" value="Na/K_ATPase_sub_beta_sf"/>
</dbReference>
<dbReference type="Gene3D" id="2.60.40.1660">
    <property type="entry name" value="Na, k-atpase alpha subunit"/>
    <property type="match status" value="1"/>
</dbReference>
<organism evidence="9 10">
    <name type="scientific">Paramormyrops kingsleyae</name>
    <dbReference type="NCBI Taxonomy" id="1676925"/>
    <lineage>
        <taxon>Eukaryota</taxon>
        <taxon>Metazoa</taxon>
        <taxon>Chordata</taxon>
        <taxon>Craniata</taxon>
        <taxon>Vertebrata</taxon>
        <taxon>Euteleostomi</taxon>
        <taxon>Actinopterygii</taxon>
        <taxon>Neopterygii</taxon>
        <taxon>Teleostei</taxon>
        <taxon>Osteoglossocephala</taxon>
        <taxon>Osteoglossomorpha</taxon>
        <taxon>Osteoglossiformes</taxon>
        <taxon>Mormyridae</taxon>
        <taxon>Paramormyrops</taxon>
    </lineage>
</organism>
<reference evidence="9" key="1">
    <citation type="submission" date="2025-08" db="UniProtKB">
        <authorList>
            <consortium name="Ensembl"/>
        </authorList>
    </citation>
    <scope>IDENTIFICATION</scope>
</reference>
<dbReference type="Pfam" id="PF00287">
    <property type="entry name" value="Na_K-ATPase"/>
    <property type="match status" value="1"/>
</dbReference>
<dbReference type="Ensembl" id="ENSPKIT00000015372.1">
    <property type="protein sequence ID" value="ENSPKIP00000034459.1"/>
    <property type="gene ID" value="ENSPKIG00000013785.1"/>
</dbReference>
<keyword evidence="6 7" id="KW-0472">Membrane</keyword>
<feature type="region of interest" description="Disordered" evidence="8">
    <location>
        <begin position="1"/>
        <end position="30"/>
    </location>
</feature>
<comment type="similarity">
    <text evidence="2 7">Belongs to the X(+)/potassium ATPases subunit beta family.</text>
</comment>
<dbReference type="GO" id="GO:0005637">
    <property type="term" value="C:nuclear inner membrane"/>
    <property type="evidence" value="ECO:0007669"/>
    <property type="project" value="TreeGrafter"/>
</dbReference>
<evidence type="ECO:0000313" key="9">
    <source>
        <dbReference type="Ensembl" id="ENSPKIP00000034459.1"/>
    </source>
</evidence>
<keyword evidence="3 7" id="KW-0812">Transmembrane</keyword>
<evidence type="ECO:0000256" key="8">
    <source>
        <dbReference type="SAM" id="MobiDB-lite"/>
    </source>
</evidence>
<comment type="function">
    <text evidence="7">This is the non-catalytic component of the active enzyme, which catalyzes the hydrolysis of ATP coupled with the exchange of Na(+) and K(+) ions across the plasma membrane.</text>
</comment>
<evidence type="ECO:0000256" key="3">
    <source>
        <dbReference type="ARBA" id="ARBA00022692"/>
    </source>
</evidence>
<dbReference type="PROSITE" id="PS00391">
    <property type="entry name" value="ATPASE_NA_K_BETA_2"/>
    <property type="match status" value="1"/>
</dbReference>
<dbReference type="STRING" id="1676925.ENSPKIP00000034459"/>
<comment type="subcellular location">
    <subcellularLocation>
        <location evidence="1">Membrane</location>
        <topology evidence="1">Single-pass type II membrane protein</topology>
    </subcellularLocation>
</comment>
<dbReference type="GO" id="GO:0006813">
    <property type="term" value="P:potassium ion transport"/>
    <property type="evidence" value="ECO:0007669"/>
    <property type="project" value="InterPro"/>
</dbReference>
<evidence type="ECO:0000313" key="10">
    <source>
        <dbReference type="Proteomes" id="UP000261540"/>
    </source>
</evidence>
<evidence type="ECO:0000256" key="2">
    <source>
        <dbReference type="ARBA" id="ARBA00005876"/>
    </source>
</evidence>
<proteinExistence type="inferred from homology"/>
<evidence type="ECO:0000256" key="4">
    <source>
        <dbReference type="ARBA" id="ARBA00022968"/>
    </source>
</evidence>
<dbReference type="Proteomes" id="UP000261540">
    <property type="component" value="Unplaced"/>
</dbReference>
<keyword evidence="7" id="KW-0406">Ion transport</keyword>
<dbReference type="GO" id="GO:0006814">
    <property type="term" value="P:sodium ion transport"/>
    <property type="evidence" value="ECO:0007669"/>
    <property type="project" value="InterPro"/>
</dbReference>
<dbReference type="PANTHER" id="PTHR11523">
    <property type="entry name" value="SODIUM/POTASSIUM-DEPENDENT ATPASE BETA SUBUNIT"/>
    <property type="match status" value="1"/>
</dbReference>
<sequence>MEPNSTAEETEELHHGNYLPNAQDSEGDPKRELELVENLEIGEEELQHQPLEQEDLNFEKWKPKPKPKKTFKQKMQELNKYLWNPETREFMGRSGKSWSLILLFYSVLYFFLAAMFGACMWALMWSINPYVPTYNDSVIPPGMMMSPRGPNGFDVSFNASDRSSWIDYVNALEDYLKPYEDSIQRERNIHCLKEEYYFQEDEKESAERKACQFRRSWLKECSGLQDRTFGYSEGKPCILLKMNRILGYLPGQGTAVKVTCTAKKGDPGNLGPVDFYPDDTFKLMYFPYYGKLRHVNYTNPLVGVRFSGLQPDTQFTVQCRLHGKGIINDSPTDRFLGSVTFGLIVGE</sequence>
<protein>
    <recommendedName>
        <fullName evidence="7">Sodium/potassium-transporting ATPase subunit beta</fullName>
    </recommendedName>
</protein>
<evidence type="ECO:0000256" key="1">
    <source>
        <dbReference type="ARBA" id="ARBA00004606"/>
    </source>
</evidence>
<dbReference type="GO" id="GO:0005890">
    <property type="term" value="C:sodium:potassium-exchanging ATPase complex"/>
    <property type="evidence" value="ECO:0007669"/>
    <property type="project" value="InterPro"/>
</dbReference>
<dbReference type="GO" id="GO:0006355">
    <property type="term" value="P:regulation of DNA-templated transcription"/>
    <property type="evidence" value="ECO:0007669"/>
    <property type="project" value="TreeGrafter"/>
</dbReference>
<evidence type="ECO:0000256" key="7">
    <source>
        <dbReference type="RuleBase" id="RU362099"/>
    </source>
</evidence>
<keyword evidence="5 7" id="KW-1133">Transmembrane helix</keyword>
<name>A0A3B3SUV4_9TELE</name>
<evidence type="ECO:0000256" key="5">
    <source>
        <dbReference type="ARBA" id="ARBA00022989"/>
    </source>
</evidence>
<keyword evidence="10" id="KW-1185">Reference proteome</keyword>
<dbReference type="OrthoDB" id="5912413at2759"/>
<keyword evidence="7" id="KW-0813">Transport</keyword>
<dbReference type="InterPro" id="IPR000402">
    <property type="entry name" value="Na/K_ATPase_sub_beta"/>
</dbReference>
<reference evidence="9" key="2">
    <citation type="submission" date="2025-09" db="UniProtKB">
        <authorList>
            <consortium name="Ensembl"/>
        </authorList>
    </citation>
    <scope>IDENTIFICATION</scope>
</reference>
<dbReference type="NCBIfam" id="TIGR01107">
    <property type="entry name" value="Na_K_ATPase_bet"/>
    <property type="match status" value="1"/>
</dbReference>
<dbReference type="PANTHER" id="PTHR11523:SF12">
    <property type="entry name" value="PROTEIN ATP1B4"/>
    <property type="match status" value="1"/>
</dbReference>
<feature type="transmembrane region" description="Helical" evidence="7">
    <location>
        <begin position="98"/>
        <end position="125"/>
    </location>
</feature>
<accession>A0A3B3SUV4</accession>